<proteinExistence type="predicted"/>
<organism evidence="1 2">
    <name type="scientific">Candidatus Desulfovibrio intestinipullorum</name>
    <dbReference type="NCBI Taxonomy" id="2838536"/>
    <lineage>
        <taxon>Bacteria</taxon>
        <taxon>Pseudomonadati</taxon>
        <taxon>Thermodesulfobacteriota</taxon>
        <taxon>Desulfovibrionia</taxon>
        <taxon>Desulfovibrionales</taxon>
        <taxon>Desulfovibrionaceae</taxon>
        <taxon>Desulfovibrio</taxon>
    </lineage>
</organism>
<reference evidence="1" key="2">
    <citation type="submission" date="2021-04" db="EMBL/GenBank/DDBJ databases">
        <authorList>
            <person name="Gilroy R."/>
        </authorList>
    </citation>
    <scope>NUCLEOTIDE SEQUENCE</scope>
    <source>
        <strain evidence="1">ChiHecec2B26-446</strain>
    </source>
</reference>
<accession>A0A9D1TPD6</accession>
<sequence length="150" mass="17118">MPVFSRAHPCGSLYERIHVLEERLGGHDGLSPEERLFVSRGTRDMYAEKLQARRNPEQMVCGTITRTDGFALNLSRVRVADMNGRDPGYFYIDETVEPEKEYGAVCHEVLRTGRNMCFHVVRVTDNDLGMESRGITDQKLRWIRNCSAPG</sequence>
<dbReference type="Proteomes" id="UP000886752">
    <property type="component" value="Unassembled WGS sequence"/>
</dbReference>
<dbReference type="EMBL" id="DXHV01000055">
    <property type="protein sequence ID" value="HIW00573.1"/>
    <property type="molecule type" value="Genomic_DNA"/>
</dbReference>
<dbReference type="AlphaFoldDB" id="A0A9D1TPD6"/>
<evidence type="ECO:0000313" key="1">
    <source>
        <dbReference type="EMBL" id="HIW00573.1"/>
    </source>
</evidence>
<reference evidence="1" key="1">
    <citation type="journal article" date="2021" name="PeerJ">
        <title>Extensive microbial diversity within the chicken gut microbiome revealed by metagenomics and culture.</title>
        <authorList>
            <person name="Gilroy R."/>
            <person name="Ravi A."/>
            <person name="Getino M."/>
            <person name="Pursley I."/>
            <person name="Horton D.L."/>
            <person name="Alikhan N.F."/>
            <person name="Baker D."/>
            <person name="Gharbi K."/>
            <person name="Hall N."/>
            <person name="Watson M."/>
            <person name="Adriaenssens E.M."/>
            <person name="Foster-Nyarko E."/>
            <person name="Jarju S."/>
            <person name="Secka A."/>
            <person name="Antonio M."/>
            <person name="Oren A."/>
            <person name="Chaudhuri R.R."/>
            <person name="La Ragione R."/>
            <person name="Hildebrand F."/>
            <person name="Pallen M.J."/>
        </authorList>
    </citation>
    <scope>NUCLEOTIDE SEQUENCE</scope>
    <source>
        <strain evidence="1">ChiHecec2B26-446</strain>
    </source>
</reference>
<comment type="caution">
    <text evidence="1">The sequence shown here is derived from an EMBL/GenBank/DDBJ whole genome shotgun (WGS) entry which is preliminary data.</text>
</comment>
<gene>
    <name evidence="1" type="ORF">H9894_05215</name>
</gene>
<evidence type="ECO:0000313" key="2">
    <source>
        <dbReference type="Proteomes" id="UP000886752"/>
    </source>
</evidence>
<name>A0A9D1TPD6_9BACT</name>
<protein>
    <submittedName>
        <fullName evidence="1">Uncharacterized protein</fullName>
    </submittedName>
</protein>